<keyword evidence="4 6" id="KW-1133">Transmembrane helix</keyword>
<dbReference type="PANTHER" id="PTHR30086:SF20">
    <property type="entry name" value="ARGININE EXPORTER PROTEIN ARGO-RELATED"/>
    <property type="match status" value="1"/>
</dbReference>
<sequence length="209" mass="21885">MLYLAQSMTIGFMIAAPVGPIGLLCIQRTLAGGWKLGFITGLGAASADLIYGILGILGFATVISLLTTSTLWLSIAGGIVLIYLGFSAAKSNVSYSTDSKKSHSPLKAYMSTFFLTLSNPMTIFAFIAVFSAIAPGGGDGTEIGLLRLIIICLGVFLGSIAWWIALTSASYYLATKIDDSKIKAISFLAGISIALFGCYTIANAIIKTL</sequence>
<feature type="transmembrane region" description="Helical" evidence="6">
    <location>
        <begin position="109"/>
        <end position="133"/>
    </location>
</feature>
<evidence type="ECO:0000256" key="5">
    <source>
        <dbReference type="ARBA" id="ARBA00023136"/>
    </source>
</evidence>
<dbReference type="AlphaFoldDB" id="A0A0F9VY73"/>
<accession>A0A0F9VY73</accession>
<comment type="subcellular location">
    <subcellularLocation>
        <location evidence="1">Cell membrane</location>
        <topology evidence="1">Multi-pass membrane protein</topology>
    </subcellularLocation>
</comment>
<feature type="transmembrane region" description="Helical" evidence="6">
    <location>
        <begin position="145"/>
        <end position="173"/>
    </location>
</feature>
<keyword evidence="5 6" id="KW-0472">Membrane</keyword>
<dbReference type="GO" id="GO:0005886">
    <property type="term" value="C:plasma membrane"/>
    <property type="evidence" value="ECO:0007669"/>
    <property type="project" value="UniProtKB-SubCell"/>
</dbReference>
<dbReference type="EMBL" id="LAZR01000005">
    <property type="protein sequence ID" value="KKO09976.1"/>
    <property type="molecule type" value="Genomic_DNA"/>
</dbReference>
<evidence type="ECO:0000256" key="3">
    <source>
        <dbReference type="ARBA" id="ARBA00022692"/>
    </source>
</evidence>
<evidence type="ECO:0000256" key="1">
    <source>
        <dbReference type="ARBA" id="ARBA00004651"/>
    </source>
</evidence>
<name>A0A0F9VY73_9ZZZZ</name>
<dbReference type="Pfam" id="PF01810">
    <property type="entry name" value="LysE"/>
    <property type="match status" value="1"/>
</dbReference>
<evidence type="ECO:0000256" key="4">
    <source>
        <dbReference type="ARBA" id="ARBA00022989"/>
    </source>
</evidence>
<feature type="transmembrane region" description="Helical" evidence="6">
    <location>
        <begin position="38"/>
        <end position="65"/>
    </location>
</feature>
<evidence type="ECO:0000256" key="6">
    <source>
        <dbReference type="SAM" id="Phobius"/>
    </source>
</evidence>
<evidence type="ECO:0000313" key="7">
    <source>
        <dbReference type="EMBL" id="KKO09976.1"/>
    </source>
</evidence>
<gene>
    <name evidence="7" type="ORF">LCGC14_0025080</name>
</gene>
<dbReference type="PANTHER" id="PTHR30086">
    <property type="entry name" value="ARGININE EXPORTER PROTEIN ARGO"/>
    <property type="match status" value="1"/>
</dbReference>
<dbReference type="GO" id="GO:0015171">
    <property type="term" value="F:amino acid transmembrane transporter activity"/>
    <property type="evidence" value="ECO:0007669"/>
    <property type="project" value="TreeGrafter"/>
</dbReference>
<feature type="transmembrane region" description="Helical" evidence="6">
    <location>
        <begin position="6"/>
        <end position="26"/>
    </location>
</feature>
<dbReference type="InterPro" id="IPR001123">
    <property type="entry name" value="LeuE-type"/>
</dbReference>
<feature type="transmembrane region" description="Helical" evidence="6">
    <location>
        <begin position="71"/>
        <end position="89"/>
    </location>
</feature>
<reference evidence="7" key="1">
    <citation type="journal article" date="2015" name="Nature">
        <title>Complex archaea that bridge the gap between prokaryotes and eukaryotes.</title>
        <authorList>
            <person name="Spang A."/>
            <person name="Saw J.H."/>
            <person name="Jorgensen S.L."/>
            <person name="Zaremba-Niedzwiedzka K."/>
            <person name="Martijn J."/>
            <person name="Lind A.E."/>
            <person name="van Eijk R."/>
            <person name="Schleper C."/>
            <person name="Guy L."/>
            <person name="Ettema T.J."/>
        </authorList>
    </citation>
    <scope>NUCLEOTIDE SEQUENCE</scope>
</reference>
<protein>
    <submittedName>
        <fullName evidence="7">Uncharacterized protein</fullName>
    </submittedName>
</protein>
<evidence type="ECO:0000256" key="2">
    <source>
        <dbReference type="ARBA" id="ARBA00022475"/>
    </source>
</evidence>
<comment type="caution">
    <text evidence="7">The sequence shown here is derived from an EMBL/GenBank/DDBJ whole genome shotgun (WGS) entry which is preliminary data.</text>
</comment>
<proteinExistence type="predicted"/>
<keyword evidence="3 6" id="KW-0812">Transmembrane</keyword>
<keyword evidence="2" id="KW-1003">Cell membrane</keyword>
<feature type="transmembrane region" description="Helical" evidence="6">
    <location>
        <begin position="185"/>
        <end position="206"/>
    </location>
</feature>
<organism evidence="7">
    <name type="scientific">marine sediment metagenome</name>
    <dbReference type="NCBI Taxonomy" id="412755"/>
    <lineage>
        <taxon>unclassified sequences</taxon>
        <taxon>metagenomes</taxon>
        <taxon>ecological metagenomes</taxon>
    </lineage>
</organism>